<evidence type="ECO:0000313" key="3">
    <source>
        <dbReference type="Proteomes" id="UP000050761"/>
    </source>
</evidence>
<reference evidence="2 3" key="1">
    <citation type="submission" date="2018-11" db="EMBL/GenBank/DDBJ databases">
        <authorList>
            <consortium name="Pathogen Informatics"/>
        </authorList>
    </citation>
    <scope>NUCLEOTIDE SEQUENCE [LARGE SCALE GENOMIC DNA]</scope>
</reference>
<dbReference type="EMBL" id="UZAH01025919">
    <property type="protein sequence ID" value="VDO72734.1"/>
    <property type="molecule type" value="Genomic_DNA"/>
</dbReference>
<evidence type="ECO:0000313" key="4">
    <source>
        <dbReference type="WBParaSite" id="HPBE_0000755101-mRNA-1"/>
    </source>
</evidence>
<reference evidence="4" key="2">
    <citation type="submission" date="2019-09" db="UniProtKB">
        <authorList>
            <consortium name="WormBaseParasite"/>
        </authorList>
    </citation>
    <scope>IDENTIFICATION</scope>
</reference>
<organism evidence="3 4">
    <name type="scientific">Heligmosomoides polygyrus</name>
    <name type="common">Parasitic roundworm</name>
    <dbReference type="NCBI Taxonomy" id="6339"/>
    <lineage>
        <taxon>Eukaryota</taxon>
        <taxon>Metazoa</taxon>
        <taxon>Ecdysozoa</taxon>
        <taxon>Nematoda</taxon>
        <taxon>Chromadorea</taxon>
        <taxon>Rhabditida</taxon>
        <taxon>Rhabditina</taxon>
        <taxon>Rhabditomorpha</taxon>
        <taxon>Strongyloidea</taxon>
        <taxon>Heligmosomidae</taxon>
        <taxon>Heligmosomoides</taxon>
    </lineage>
</organism>
<evidence type="ECO:0000256" key="1">
    <source>
        <dbReference type="SAM" id="MobiDB-lite"/>
    </source>
</evidence>
<accession>A0A183FKA5</accession>
<evidence type="ECO:0000313" key="2">
    <source>
        <dbReference type="EMBL" id="VDO72734.1"/>
    </source>
</evidence>
<dbReference type="WBParaSite" id="HPBE_0000755101-mRNA-1">
    <property type="protein sequence ID" value="HPBE_0000755101-mRNA-1"/>
    <property type="gene ID" value="HPBE_0000755101"/>
</dbReference>
<protein>
    <submittedName>
        <fullName evidence="2 4">Uncharacterized protein</fullName>
    </submittedName>
</protein>
<accession>A0A3P7YM51</accession>
<sequence length="126" mass="13382">MERVRGRGARIEDSMTTGGVQAENGEPAGTIRQESGGASRRPAGRETESKFVQLAPATSEREVTGVTGRESMRSCRRQEGRATGERSRSSSDSPKPGPTHGRGLARGKPMDMAAKSVRSCSPRGLP</sequence>
<proteinExistence type="predicted"/>
<gene>
    <name evidence="2" type="ORF">HPBE_LOCUS7552</name>
</gene>
<dbReference type="Proteomes" id="UP000050761">
    <property type="component" value="Unassembled WGS sequence"/>
</dbReference>
<feature type="compositionally biased region" description="Basic and acidic residues" evidence="1">
    <location>
        <begin position="70"/>
        <end position="89"/>
    </location>
</feature>
<feature type="region of interest" description="Disordered" evidence="1">
    <location>
        <begin position="1"/>
        <end position="126"/>
    </location>
</feature>
<feature type="compositionally biased region" description="Basic and acidic residues" evidence="1">
    <location>
        <begin position="1"/>
        <end position="13"/>
    </location>
</feature>
<keyword evidence="3" id="KW-1185">Reference proteome</keyword>
<dbReference type="AlphaFoldDB" id="A0A183FKA5"/>
<name>A0A183FKA5_HELPZ</name>